<dbReference type="OrthoDB" id="5600085at2759"/>
<evidence type="ECO:0000313" key="10">
    <source>
        <dbReference type="EMBL" id="ROW03519.1"/>
    </source>
</evidence>
<evidence type="ECO:0000313" key="11">
    <source>
        <dbReference type="Proteomes" id="UP000284375"/>
    </source>
</evidence>
<dbReference type="GO" id="GO:0006878">
    <property type="term" value="P:intracellular copper ion homeostasis"/>
    <property type="evidence" value="ECO:0007669"/>
    <property type="project" value="TreeGrafter"/>
</dbReference>
<accession>A0A423WJZ9</accession>
<comment type="subcellular location">
    <subcellularLocation>
        <location evidence="1">Nucleus</location>
    </subcellularLocation>
</comment>
<evidence type="ECO:0000256" key="8">
    <source>
        <dbReference type="SAM" id="MobiDB-lite"/>
    </source>
</evidence>
<protein>
    <recommendedName>
        <fullName evidence="9">Copper-fist domain-containing protein</fullName>
    </recommendedName>
</protein>
<evidence type="ECO:0000256" key="1">
    <source>
        <dbReference type="ARBA" id="ARBA00004123"/>
    </source>
</evidence>
<dbReference type="GO" id="GO:0045944">
    <property type="term" value="P:positive regulation of transcription by RNA polymerase II"/>
    <property type="evidence" value="ECO:0007669"/>
    <property type="project" value="TreeGrafter"/>
</dbReference>
<feature type="compositionally biased region" description="Polar residues" evidence="8">
    <location>
        <begin position="187"/>
        <end position="226"/>
    </location>
</feature>
<feature type="compositionally biased region" description="Basic residues" evidence="8">
    <location>
        <begin position="147"/>
        <end position="156"/>
    </location>
</feature>
<feature type="compositionally biased region" description="Polar residues" evidence="8">
    <location>
        <begin position="167"/>
        <end position="179"/>
    </location>
</feature>
<dbReference type="AlphaFoldDB" id="A0A423WJZ9"/>
<dbReference type="FunFam" id="3.90.430.10:FF:000001">
    <property type="entry name" value="Copper fist DNA-binding protein"/>
    <property type="match status" value="1"/>
</dbReference>
<keyword evidence="2" id="KW-0479">Metal-binding</keyword>
<proteinExistence type="predicted"/>
<dbReference type="PRINTS" id="PR00617">
    <property type="entry name" value="COPPERFIST"/>
</dbReference>
<dbReference type="GO" id="GO:0005507">
    <property type="term" value="F:copper ion binding"/>
    <property type="evidence" value="ECO:0007669"/>
    <property type="project" value="InterPro"/>
</dbReference>
<evidence type="ECO:0000256" key="2">
    <source>
        <dbReference type="ARBA" id="ARBA00022723"/>
    </source>
</evidence>
<evidence type="ECO:0000256" key="6">
    <source>
        <dbReference type="ARBA" id="ARBA00023163"/>
    </source>
</evidence>
<dbReference type="SMART" id="SM01090">
    <property type="entry name" value="Copper-fist"/>
    <property type="match status" value="1"/>
</dbReference>
<dbReference type="SMART" id="SM00412">
    <property type="entry name" value="Cu_FIST"/>
    <property type="match status" value="1"/>
</dbReference>
<evidence type="ECO:0000256" key="5">
    <source>
        <dbReference type="ARBA" id="ARBA00023015"/>
    </source>
</evidence>
<dbReference type="InterPro" id="IPR001083">
    <property type="entry name" value="Cu_fist_DNA-bd_dom"/>
</dbReference>
<sequence>MIIDGEKWACESCVRGHRVSNCQHAERPLQHINKKGRPVSQCQHCRSMRRSKSAHVKCDCGEKTSKCVHLQATVEGHRESCCCNHGGRCTCSHKKELNQLDTVPESDSDNETSSSSIAKVSKTRNRRSRASTQNSDGMLTFDENGHHKPTYKHTKASQKCGPYQLTRGHSTQSAGSAGNRSLEDLDNGSSASSTVSMSQPQDQRLTRSESASPLMTGSSSLAQSTGQLPRLDLSSITGWAQPSFSDNFDLFGASLDDHEQPIFSAGLNQPSVDWSHYGLDFANKDMGNFAPSSYSQAQSFAGFDQPPTLTSGEVSEVEDFIPSTGDEFDPIGTFSRTSTSSTGFSLAPSHESLMGTMELNGADFDLAKAGKDDGTKFATSAAALVGEDPSMAAAVASSGVAGFENDPIFWMGEVDYSGLTAVNDVPDANAPNFWDVQ</sequence>
<dbReference type="InterPro" id="IPR051763">
    <property type="entry name" value="Copper_Homeo_Regul"/>
</dbReference>
<dbReference type="InterPro" id="IPR036395">
    <property type="entry name" value="Cu_fist_DNA-bd_dom_sf"/>
</dbReference>
<reference evidence="10 11" key="1">
    <citation type="submission" date="2015-09" db="EMBL/GenBank/DDBJ databases">
        <title>Host preference determinants of Valsa canker pathogens revealed by comparative genomics.</title>
        <authorList>
            <person name="Yin Z."/>
            <person name="Huang L."/>
        </authorList>
    </citation>
    <scope>NUCLEOTIDE SEQUENCE [LARGE SCALE GENOMIC DNA]</scope>
    <source>
        <strain evidence="10 11">YSFL</strain>
    </source>
</reference>
<organism evidence="10 11">
    <name type="scientific">Cytospora chrysosperma</name>
    <name type="common">Cytospora canker fungus</name>
    <name type="synonym">Sphaeria chrysosperma</name>
    <dbReference type="NCBI Taxonomy" id="252740"/>
    <lineage>
        <taxon>Eukaryota</taxon>
        <taxon>Fungi</taxon>
        <taxon>Dikarya</taxon>
        <taxon>Ascomycota</taxon>
        <taxon>Pezizomycotina</taxon>
        <taxon>Sordariomycetes</taxon>
        <taxon>Sordariomycetidae</taxon>
        <taxon>Diaporthales</taxon>
        <taxon>Cytosporaceae</taxon>
        <taxon>Cytospora</taxon>
    </lineage>
</organism>
<keyword evidence="4" id="KW-0186">Copper</keyword>
<keyword evidence="6" id="KW-0804">Transcription</keyword>
<dbReference type="GO" id="GO:0005634">
    <property type="term" value="C:nucleus"/>
    <property type="evidence" value="ECO:0007669"/>
    <property type="project" value="UniProtKB-SubCell"/>
</dbReference>
<feature type="region of interest" description="Disordered" evidence="8">
    <location>
        <begin position="102"/>
        <end position="226"/>
    </location>
</feature>
<dbReference type="GO" id="GO:0006879">
    <property type="term" value="P:intracellular iron ion homeostasis"/>
    <property type="evidence" value="ECO:0007669"/>
    <property type="project" value="TreeGrafter"/>
</dbReference>
<keyword evidence="3" id="KW-0862">Zinc</keyword>
<evidence type="ECO:0000256" key="7">
    <source>
        <dbReference type="ARBA" id="ARBA00023242"/>
    </source>
</evidence>
<comment type="caution">
    <text evidence="10">The sequence shown here is derived from an EMBL/GenBank/DDBJ whole genome shotgun (WGS) entry which is preliminary data.</text>
</comment>
<evidence type="ECO:0000256" key="3">
    <source>
        <dbReference type="ARBA" id="ARBA00022833"/>
    </source>
</evidence>
<dbReference type="PROSITE" id="PS50073">
    <property type="entry name" value="COPPER_FIST_2"/>
    <property type="match status" value="1"/>
</dbReference>
<dbReference type="Gene3D" id="3.90.430.10">
    <property type="entry name" value="Copper fist DNA-binding domain"/>
    <property type="match status" value="1"/>
</dbReference>
<dbReference type="EMBL" id="LJZO01000003">
    <property type="protein sequence ID" value="ROW03519.1"/>
    <property type="molecule type" value="Genomic_DNA"/>
</dbReference>
<keyword evidence="11" id="KW-1185">Reference proteome</keyword>
<dbReference type="GO" id="GO:0000981">
    <property type="term" value="F:DNA-binding transcription factor activity, RNA polymerase II-specific"/>
    <property type="evidence" value="ECO:0007669"/>
    <property type="project" value="TreeGrafter"/>
</dbReference>
<evidence type="ECO:0000256" key="4">
    <source>
        <dbReference type="ARBA" id="ARBA00023008"/>
    </source>
</evidence>
<dbReference type="PANTHER" id="PTHR28088">
    <property type="entry name" value="TRANSCRIPTIONAL ACTIVATOR HAA1-RELATED"/>
    <property type="match status" value="1"/>
</dbReference>
<evidence type="ECO:0000259" key="9">
    <source>
        <dbReference type="PROSITE" id="PS50073"/>
    </source>
</evidence>
<dbReference type="Pfam" id="PF00649">
    <property type="entry name" value="Copper-fist"/>
    <property type="match status" value="1"/>
</dbReference>
<feature type="domain" description="Copper-fist" evidence="9">
    <location>
        <begin position="1"/>
        <end position="39"/>
    </location>
</feature>
<name>A0A423WJZ9_CYTCH</name>
<keyword evidence="7" id="KW-0539">Nucleus</keyword>
<dbReference type="Proteomes" id="UP000284375">
    <property type="component" value="Unassembled WGS sequence"/>
</dbReference>
<keyword evidence="5" id="KW-0805">Transcription regulation</keyword>
<dbReference type="PANTHER" id="PTHR28088:SF5">
    <property type="entry name" value="TRANSCRIPTIONAL ACTIVATOR HAA1-RELATED"/>
    <property type="match status" value="1"/>
</dbReference>
<dbReference type="STRING" id="252740.A0A423WJZ9"/>
<gene>
    <name evidence="10" type="ORF">VSDG_01369</name>
</gene>
<dbReference type="SUPFAM" id="SSF57879">
    <property type="entry name" value="Zinc domain conserved in yeast copper-regulated transcription factors"/>
    <property type="match status" value="1"/>
</dbReference>
<dbReference type="GO" id="GO:0000978">
    <property type="term" value="F:RNA polymerase II cis-regulatory region sequence-specific DNA binding"/>
    <property type="evidence" value="ECO:0007669"/>
    <property type="project" value="TreeGrafter"/>
</dbReference>